<dbReference type="EMBL" id="KV907113">
    <property type="protein sequence ID" value="OON13785.1"/>
    <property type="molecule type" value="Genomic_DNA"/>
</dbReference>
<evidence type="ECO:0000313" key="2">
    <source>
        <dbReference type="Proteomes" id="UP000243686"/>
    </source>
</evidence>
<sequence>MTAVSVELRLQLAHFLDSTDQCTKGAESVKKTESSGSKQTPFHSESPILRKILLDRCLRLFLIGLDEMNRTDDENSEHSSQPLAEYLEDNLAERLWIQLCDLGEVLRTELNRFSRGAVRLIDRTNWNSSTVSTTSFTRDPTSPNSVRDVELIALLITGYLRWIVLYYKTHREGILVQHVGEERVKLLSQLQQRLVKESLNPAMETLCTLLLGCRFTDKIDSASVERFQLNCPALNKLSTLLEQKMLIEKRSFSLQHRHIYFSNDASTDIQFNRLIGHSLSSLASLFTLFPGLPVVPVTSFSRSDRTLFNVILHWIASTLRDRPDHRWNSQSNTLVATLVILNSMLLLEPKQSDYLVNVRQELLSATDLGDRLLSAVPQTKTKLSGSMLELCGEVLVLSVCYVREVLHSEQLSQNREHLKGECASSGVGYSIMLGNRNSSILPPVRLRVTLTALRLTRLMSQLNSYVPVLQERFENSEDSSSTLSRLTQ</sequence>
<reference evidence="1 2" key="1">
    <citation type="submission" date="2015-03" db="EMBL/GenBank/DDBJ databases">
        <title>Draft genome of the nematode, Opisthorchis viverrini.</title>
        <authorList>
            <person name="Mitreva M."/>
        </authorList>
    </citation>
    <scope>NUCLEOTIDE SEQUENCE [LARGE SCALE GENOMIC DNA]</scope>
    <source>
        <strain evidence="1">Khon Kaen</strain>
    </source>
</reference>
<proteinExistence type="predicted"/>
<evidence type="ECO:0000313" key="1">
    <source>
        <dbReference type="EMBL" id="OON13785.1"/>
    </source>
</evidence>
<accession>A0A1S8WH53</accession>
<dbReference type="AlphaFoldDB" id="A0A1S8WH53"/>
<protein>
    <submittedName>
        <fullName evidence="1">Uncharacterized protein</fullName>
    </submittedName>
</protein>
<dbReference type="Proteomes" id="UP000243686">
    <property type="component" value="Unassembled WGS sequence"/>
</dbReference>
<feature type="non-terminal residue" evidence="1">
    <location>
        <position position="488"/>
    </location>
</feature>
<organism evidence="1 2">
    <name type="scientific">Opisthorchis viverrini</name>
    <name type="common">Southeast Asian liver fluke</name>
    <dbReference type="NCBI Taxonomy" id="6198"/>
    <lineage>
        <taxon>Eukaryota</taxon>
        <taxon>Metazoa</taxon>
        <taxon>Spiralia</taxon>
        <taxon>Lophotrochozoa</taxon>
        <taxon>Platyhelminthes</taxon>
        <taxon>Trematoda</taxon>
        <taxon>Digenea</taxon>
        <taxon>Opisthorchiida</taxon>
        <taxon>Opisthorchiata</taxon>
        <taxon>Opisthorchiidae</taxon>
        <taxon>Opisthorchis</taxon>
    </lineage>
</organism>
<name>A0A1S8WH53_OPIVI</name>
<keyword evidence="2" id="KW-1185">Reference proteome</keyword>
<gene>
    <name evidence="1" type="ORF">X801_10432</name>
</gene>